<name>A0ABQ0GCD6_9PEZI</name>
<dbReference type="Proteomes" id="UP001628179">
    <property type="component" value="Unassembled WGS sequence"/>
</dbReference>
<reference evidence="1 2" key="1">
    <citation type="submission" date="2024-09" db="EMBL/GenBank/DDBJ databases">
        <title>Itraconazole resistance in Madurella fahalii resulting from another homologue of gene encoding cytochrome P450 14-alpha sterol demethylase (CYP51).</title>
        <authorList>
            <person name="Yoshioka I."/>
            <person name="Fahal A.H."/>
            <person name="Kaneko S."/>
            <person name="Yaguchi T."/>
        </authorList>
    </citation>
    <scope>NUCLEOTIDE SEQUENCE [LARGE SCALE GENOMIC DNA]</scope>
    <source>
        <strain evidence="1 2">IFM 68171</strain>
    </source>
</reference>
<keyword evidence="2" id="KW-1185">Reference proteome</keyword>
<accession>A0ABQ0GCD6</accession>
<proteinExistence type="predicted"/>
<comment type="caution">
    <text evidence="1">The sequence shown here is derived from an EMBL/GenBank/DDBJ whole genome shotgun (WGS) entry which is preliminary data.</text>
</comment>
<dbReference type="EMBL" id="BAAFSV010000003">
    <property type="protein sequence ID" value="GAB1315401.1"/>
    <property type="molecule type" value="Genomic_DNA"/>
</dbReference>
<protein>
    <submittedName>
        <fullName evidence="1">Uncharacterized protein</fullName>
    </submittedName>
</protein>
<gene>
    <name evidence="1" type="ORF">MFIFM68171_05611</name>
</gene>
<dbReference type="GeneID" id="98176354"/>
<sequence length="68" mass="7729">MANQLLRERDAPPRAKYEDPKVINEWFTLIQNVKAKYGIVDDDIYNFDETGFIIGIIFAVIQGVNALG</sequence>
<evidence type="ECO:0000313" key="2">
    <source>
        <dbReference type="Proteomes" id="UP001628179"/>
    </source>
</evidence>
<evidence type="ECO:0000313" key="1">
    <source>
        <dbReference type="EMBL" id="GAB1315401.1"/>
    </source>
</evidence>
<dbReference type="RefSeq" id="XP_070917132.1">
    <property type="nucleotide sequence ID" value="XM_071061031.1"/>
</dbReference>
<organism evidence="1 2">
    <name type="scientific">Madurella fahalii</name>
    <dbReference type="NCBI Taxonomy" id="1157608"/>
    <lineage>
        <taxon>Eukaryota</taxon>
        <taxon>Fungi</taxon>
        <taxon>Dikarya</taxon>
        <taxon>Ascomycota</taxon>
        <taxon>Pezizomycotina</taxon>
        <taxon>Sordariomycetes</taxon>
        <taxon>Sordariomycetidae</taxon>
        <taxon>Sordariales</taxon>
        <taxon>Sordariales incertae sedis</taxon>
        <taxon>Madurella</taxon>
    </lineage>
</organism>